<dbReference type="EnsemblBacteria" id="BAA29079">
    <property type="protein sequence ID" value="BAA29079"/>
    <property type="gene ID" value="BAA29079"/>
</dbReference>
<dbReference type="STRING" id="70601.gene:9376918"/>
<comment type="catalytic activity">
    <reaction evidence="8 9">
        <text>nicotinate beta-D-ribonucleotide + CO2 + diphosphate = quinolinate + 5-phospho-alpha-D-ribose 1-diphosphate + 2 H(+)</text>
        <dbReference type="Rhea" id="RHEA:12733"/>
        <dbReference type="ChEBI" id="CHEBI:15378"/>
        <dbReference type="ChEBI" id="CHEBI:16526"/>
        <dbReference type="ChEBI" id="CHEBI:29959"/>
        <dbReference type="ChEBI" id="CHEBI:33019"/>
        <dbReference type="ChEBI" id="CHEBI:57502"/>
        <dbReference type="ChEBI" id="CHEBI:58017"/>
        <dbReference type="EC" id="2.4.2.19"/>
    </reaction>
</comment>
<evidence type="ECO:0000256" key="5">
    <source>
        <dbReference type="ARBA" id="ARBA00022642"/>
    </source>
</evidence>
<name>O57769_PYRHO</name>
<dbReference type="InterPro" id="IPR036068">
    <property type="entry name" value="Nicotinate_pribotase-like_C"/>
</dbReference>
<dbReference type="PANTHER" id="PTHR32179:SF3">
    <property type="entry name" value="NICOTINATE-NUCLEOTIDE PYROPHOSPHORYLASE [CARBOXYLATING]"/>
    <property type="match status" value="1"/>
</dbReference>
<evidence type="ECO:0000256" key="3">
    <source>
        <dbReference type="ARBA" id="ARBA00009400"/>
    </source>
</evidence>
<evidence type="ECO:0000259" key="11">
    <source>
        <dbReference type="Pfam" id="PF02749"/>
    </source>
</evidence>
<dbReference type="Pfam" id="PF02749">
    <property type="entry name" value="QRPTase_N"/>
    <property type="match status" value="1"/>
</dbReference>
<evidence type="ECO:0000256" key="9">
    <source>
        <dbReference type="PIRNR" id="PIRNR006250"/>
    </source>
</evidence>
<dbReference type="Pfam" id="PF01729">
    <property type="entry name" value="QRPTase_C"/>
    <property type="match status" value="1"/>
</dbReference>
<dbReference type="InterPro" id="IPR002638">
    <property type="entry name" value="Quinolinate_PRibosylTrfase_C"/>
</dbReference>
<dbReference type="AlphaFoldDB" id="O57769"/>
<evidence type="ECO:0000259" key="10">
    <source>
        <dbReference type="Pfam" id="PF01729"/>
    </source>
</evidence>
<feature type="domain" description="Quinolinate phosphoribosyl transferase C-terminal" evidence="10">
    <location>
        <begin position="107"/>
        <end position="275"/>
    </location>
</feature>
<dbReference type="UniPathway" id="UPA00253">
    <property type="reaction ID" value="UER00331"/>
</dbReference>
<dbReference type="eggNOG" id="arCOG01482">
    <property type="taxonomic scope" value="Archaea"/>
</dbReference>
<dbReference type="InterPro" id="IPR004393">
    <property type="entry name" value="NadC"/>
</dbReference>
<keyword evidence="13" id="KW-1185">Reference proteome</keyword>
<dbReference type="EMBL" id="BA000001">
    <property type="protein sequence ID" value="BAA29079.1"/>
    <property type="molecule type" value="Genomic_DNA"/>
</dbReference>
<evidence type="ECO:0000313" key="12">
    <source>
        <dbReference type="EMBL" id="BAA29079.1"/>
    </source>
</evidence>
<comment type="function">
    <text evidence="1 9">Involved in the catabolism of quinolinic acid (QA).</text>
</comment>
<keyword evidence="5 9" id="KW-0662">Pyridine nucleotide biosynthesis</keyword>
<evidence type="ECO:0000313" key="13">
    <source>
        <dbReference type="Proteomes" id="UP000000752"/>
    </source>
</evidence>
<dbReference type="Proteomes" id="UP000000752">
    <property type="component" value="Chromosome"/>
</dbReference>
<dbReference type="FunFam" id="3.20.20.70:FF:000030">
    <property type="entry name" value="Nicotinate-nucleotide pyrophosphorylase, carboxylating"/>
    <property type="match status" value="1"/>
</dbReference>
<dbReference type="Gene3D" id="3.20.20.70">
    <property type="entry name" value="Aldolase class I"/>
    <property type="match status" value="1"/>
</dbReference>
<dbReference type="InterPro" id="IPR013785">
    <property type="entry name" value="Aldolase_TIM"/>
</dbReference>
<evidence type="ECO:0000256" key="1">
    <source>
        <dbReference type="ARBA" id="ARBA00003237"/>
    </source>
</evidence>
<gene>
    <name evidence="12" type="ordered locus">PH0011</name>
</gene>
<sequence length="283" mass="31352">MITVIPLEYLLRFVYEDSPYGDVTSEAIIPEDMNAEAVIIAKQDGVIAGVEEARVLFEHFGVKVNVLKKDGEYVKKGEVIAEVKGNARAILLVERTALNIIGRMSGIATETRKLVEKVRKVNPRVKVAGTRKSLLRLIDKRAIMIGGGEPHRFSLSDAILIKDNHLALVPLEEAIKRAKEFSVYKVVEVEVENLEDAVKAAKAGADVIMLDNMKPQEIKEVIEKLRELGLRDGVKIEVSGGITPENIEEYAKLDVDVISLGYLTHSVRNFDVSLEIVKPRVSS</sequence>
<dbReference type="PIR" id="H71218">
    <property type="entry name" value="H71218"/>
</dbReference>
<dbReference type="EC" id="2.4.2.19" evidence="9"/>
<dbReference type="SUPFAM" id="SSF54675">
    <property type="entry name" value="Nicotinate/Quinolinate PRTase N-terminal domain-like"/>
    <property type="match status" value="1"/>
</dbReference>
<dbReference type="InterPro" id="IPR027277">
    <property type="entry name" value="NadC/ModD"/>
</dbReference>
<evidence type="ECO:0000256" key="2">
    <source>
        <dbReference type="ARBA" id="ARBA00004893"/>
    </source>
</evidence>
<dbReference type="CDD" id="cd01572">
    <property type="entry name" value="QPRTase"/>
    <property type="match status" value="1"/>
</dbReference>
<feature type="domain" description="Quinolinate phosphoribosyl transferase N-terminal" evidence="11">
    <location>
        <begin position="22"/>
        <end position="105"/>
    </location>
</feature>
<dbReference type="InterPro" id="IPR037128">
    <property type="entry name" value="Quinolinate_PRibosylTase_N_sf"/>
</dbReference>
<dbReference type="GO" id="GO:0034213">
    <property type="term" value="P:quinolinate catabolic process"/>
    <property type="evidence" value="ECO:0007669"/>
    <property type="project" value="TreeGrafter"/>
</dbReference>
<evidence type="ECO:0000256" key="6">
    <source>
        <dbReference type="ARBA" id="ARBA00022676"/>
    </source>
</evidence>
<dbReference type="NCBIfam" id="TIGR00078">
    <property type="entry name" value="nadC"/>
    <property type="match status" value="1"/>
</dbReference>
<evidence type="ECO:0000256" key="8">
    <source>
        <dbReference type="ARBA" id="ARBA00047445"/>
    </source>
</evidence>
<comment type="subunit">
    <text evidence="4 9">Hexamer formed by 3 homodimers.</text>
</comment>
<dbReference type="GO" id="GO:0005737">
    <property type="term" value="C:cytoplasm"/>
    <property type="evidence" value="ECO:0007669"/>
    <property type="project" value="TreeGrafter"/>
</dbReference>
<dbReference type="FunFam" id="3.90.1170.20:FF:000001">
    <property type="entry name" value="Nicotinate-nucleotide diphosphorylase (Carboxylating)"/>
    <property type="match status" value="1"/>
</dbReference>
<protein>
    <recommendedName>
        <fullName evidence="9">Nicotinate-nucleotide pyrophosphorylase [carboxylating]</fullName>
        <ecNumber evidence="9">2.4.2.19</ecNumber>
    </recommendedName>
    <alternativeName>
        <fullName evidence="9">Quinolinate phosphoribosyltransferase [decarboxylating]</fullName>
    </alternativeName>
</protein>
<keyword evidence="6 9" id="KW-0328">Glycosyltransferase</keyword>
<dbReference type="GO" id="GO:0009435">
    <property type="term" value="P:NAD+ biosynthetic process"/>
    <property type="evidence" value="ECO:0007669"/>
    <property type="project" value="UniProtKB-UniPathway"/>
</dbReference>
<comment type="similarity">
    <text evidence="3 9">Belongs to the NadC/ModD family.</text>
</comment>
<evidence type="ECO:0000256" key="7">
    <source>
        <dbReference type="ARBA" id="ARBA00022679"/>
    </source>
</evidence>
<accession>O57769</accession>
<dbReference type="PIRSF" id="PIRSF006250">
    <property type="entry name" value="NadC_ModD"/>
    <property type="match status" value="1"/>
</dbReference>
<dbReference type="KEGG" id="pho:PH0011"/>
<reference evidence="12 13" key="1">
    <citation type="journal article" date="1998" name="DNA Res.">
        <title>Complete sequence and gene organization of the genome of a hyper-thermophilic archaebacterium, Pyrococcus horikoshii OT3.</title>
        <authorList>
            <person name="Kawarabayasi Y."/>
            <person name="Sawada M."/>
            <person name="Horikawa H."/>
            <person name="Haikawa Y."/>
            <person name="Hino Y."/>
            <person name="Yamamoto S."/>
            <person name="Sekine M."/>
            <person name="Baba S."/>
            <person name="Kosugi H."/>
            <person name="Hosoyama A."/>
            <person name="Nagai Y."/>
            <person name="Sakai M."/>
            <person name="Ogura K."/>
            <person name="Otuka R."/>
            <person name="Nakazawa H."/>
            <person name="Takamiya M."/>
            <person name="Ohfuku Y."/>
            <person name="Funahashi T."/>
            <person name="Tanaka T."/>
            <person name="Kudoh Y."/>
            <person name="Yamazaki J."/>
            <person name="Kushida N."/>
            <person name="Oguchi A."/>
            <person name="Aoki K."/>
            <person name="Nakamura Y."/>
            <person name="Robb T.F."/>
            <person name="Horikoshi K."/>
            <person name="Masuchi Y."/>
            <person name="Shizuya H."/>
            <person name="Kikuchi H."/>
        </authorList>
    </citation>
    <scope>NUCLEOTIDE SEQUENCE [LARGE SCALE GENOMIC DNA]</scope>
    <source>
        <strain evidence="13">ATCC 700860 / DSM 12428 / JCM 9974 / NBRC 100139 / OT-3</strain>
    </source>
</reference>
<dbReference type="InterPro" id="IPR022412">
    <property type="entry name" value="Quinolinate_PRibosylTrfase_N"/>
</dbReference>
<proteinExistence type="inferred from homology"/>
<dbReference type="SUPFAM" id="SSF51690">
    <property type="entry name" value="Nicotinate/Quinolinate PRTase C-terminal domain-like"/>
    <property type="match status" value="1"/>
</dbReference>
<keyword evidence="7 9" id="KW-0808">Transferase</keyword>
<evidence type="ECO:0000256" key="4">
    <source>
        <dbReference type="ARBA" id="ARBA00011218"/>
    </source>
</evidence>
<dbReference type="GO" id="GO:0004514">
    <property type="term" value="F:nicotinate-nucleotide diphosphorylase (carboxylating) activity"/>
    <property type="evidence" value="ECO:0007669"/>
    <property type="project" value="UniProtKB-EC"/>
</dbReference>
<comment type="pathway">
    <text evidence="2 9">Cofactor biosynthesis; NAD(+) biosynthesis; nicotinate D-ribonucleotide from quinolinate: step 1/1.</text>
</comment>
<dbReference type="PANTHER" id="PTHR32179">
    <property type="entry name" value="NICOTINATE-NUCLEOTIDE PYROPHOSPHORYLASE [CARBOXYLATING]"/>
    <property type="match status" value="1"/>
</dbReference>
<dbReference type="Gene3D" id="3.90.1170.20">
    <property type="entry name" value="Quinolinate phosphoribosyl transferase, N-terminal domain"/>
    <property type="match status" value="1"/>
</dbReference>
<organism evidence="12 13">
    <name type="scientific">Pyrococcus horikoshii (strain ATCC 700860 / DSM 12428 / JCM 9974 / NBRC 100139 / OT-3)</name>
    <dbReference type="NCBI Taxonomy" id="70601"/>
    <lineage>
        <taxon>Archaea</taxon>
        <taxon>Methanobacteriati</taxon>
        <taxon>Methanobacteriota</taxon>
        <taxon>Thermococci</taxon>
        <taxon>Thermococcales</taxon>
        <taxon>Thermococcaceae</taxon>
        <taxon>Pyrococcus</taxon>
    </lineage>
</organism>